<feature type="transmembrane region" description="Helical" evidence="1">
    <location>
        <begin position="7"/>
        <end position="25"/>
    </location>
</feature>
<gene>
    <name evidence="3" type="ORF">GCM10007940_33420</name>
</gene>
<dbReference type="AlphaFoldDB" id="A0AA37SU09"/>
<dbReference type="Proteomes" id="UP001156666">
    <property type="component" value="Unassembled WGS sequence"/>
</dbReference>
<sequence length="403" mass="45734">MEIAEKYTSAFYTLVVSISLFLIIGCAETKKLTSETIPSYTFTSEPADEWTSLMERESGWFGADGVFTIPLDGSERQGDAEKKTLFIFSDTYIGEVENRVPKDGNVMVNNTMAWLDGIKPLEDKLEFTWNEDDKGNPKSYFIPNNKLSEEGEYFWLGDGFVNKEMDDAMYIFAYHVHKTGPNVFDFQQTNISLLKINKPYKENFLKQEQIPTSLGFVHPKYGRVYFGSGIFNNTKAASASNPDGYLYIYGLMGEDKSLIAARVKPKNIEDFAKWRYWDGKGWNKDKMAVAPITNGISNELSVTPTEDGHYLLTFQVFGISDKVGIQVGTSPIGPFGPINEVYTCPEYAEGLLPYNAKAHYHLSSTGELLISYNTITFDFWEDIQKDATIYHPRFIRVKYKVAE</sequence>
<proteinExistence type="predicted"/>
<protein>
    <recommendedName>
        <fullName evidence="2">DUF4185 domain-containing protein</fullName>
    </recommendedName>
</protein>
<comment type="caution">
    <text evidence="3">The sequence shown here is derived from an EMBL/GenBank/DDBJ whole genome shotgun (WGS) entry which is preliminary data.</text>
</comment>
<dbReference type="Pfam" id="PF13810">
    <property type="entry name" value="DUF4185"/>
    <property type="match status" value="1"/>
</dbReference>
<keyword evidence="1" id="KW-0812">Transmembrane</keyword>
<organism evidence="3 4">
    <name type="scientific">Portibacter lacus</name>
    <dbReference type="NCBI Taxonomy" id="1099794"/>
    <lineage>
        <taxon>Bacteria</taxon>
        <taxon>Pseudomonadati</taxon>
        <taxon>Bacteroidota</taxon>
        <taxon>Saprospiria</taxon>
        <taxon>Saprospirales</taxon>
        <taxon>Haliscomenobacteraceae</taxon>
        <taxon>Portibacter</taxon>
    </lineage>
</organism>
<reference evidence="3" key="2">
    <citation type="submission" date="2023-01" db="EMBL/GenBank/DDBJ databases">
        <title>Draft genome sequence of Portibacter lacus strain NBRC 108769.</title>
        <authorList>
            <person name="Sun Q."/>
            <person name="Mori K."/>
        </authorList>
    </citation>
    <scope>NUCLEOTIDE SEQUENCE</scope>
    <source>
        <strain evidence="3">NBRC 108769</strain>
    </source>
</reference>
<keyword evidence="4" id="KW-1185">Reference proteome</keyword>
<accession>A0AA37SU09</accession>
<evidence type="ECO:0000259" key="2">
    <source>
        <dbReference type="Pfam" id="PF13810"/>
    </source>
</evidence>
<dbReference type="RefSeq" id="WP_235292673.1">
    <property type="nucleotide sequence ID" value="NZ_BSOH01000023.1"/>
</dbReference>
<feature type="domain" description="DUF4185" evidence="2">
    <location>
        <begin position="81"/>
        <end position="374"/>
    </location>
</feature>
<evidence type="ECO:0000256" key="1">
    <source>
        <dbReference type="SAM" id="Phobius"/>
    </source>
</evidence>
<keyword evidence="1" id="KW-0472">Membrane</keyword>
<reference evidence="3" key="1">
    <citation type="journal article" date="2014" name="Int. J. Syst. Evol. Microbiol.">
        <title>Complete genome sequence of Corynebacterium casei LMG S-19264T (=DSM 44701T), isolated from a smear-ripened cheese.</title>
        <authorList>
            <consortium name="US DOE Joint Genome Institute (JGI-PGF)"/>
            <person name="Walter F."/>
            <person name="Albersmeier A."/>
            <person name="Kalinowski J."/>
            <person name="Ruckert C."/>
        </authorList>
    </citation>
    <scope>NUCLEOTIDE SEQUENCE</scope>
    <source>
        <strain evidence="3">NBRC 108769</strain>
    </source>
</reference>
<keyword evidence="1" id="KW-1133">Transmembrane helix</keyword>
<dbReference type="InterPro" id="IPR025442">
    <property type="entry name" value="DUF4185"/>
</dbReference>
<evidence type="ECO:0000313" key="3">
    <source>
        <dbReference type="EMBL" id="GLR18726.1"/>
    </source>
</evidence>
<dbReference type="EMBL" id="BSOH01000023">
    <property type="protein sequence ID" value="GLR18726.1"/>
    <property type="molecule type" value="Genomic_DNA"/>
</dbReference>
<dbReference type="PROSITE" id="PS51257">
    <property type="entry name" value="PROKAR_LIPOPROTEIN"/>
    <property type="match status" value="1"/>
</dbReference>
<evidence type="ECO:0000313" key="4">
    <source>
        <dbReference type="Proteomes" id="UP001156666"/>
    </source>
</evidence>
<name>A0AA37SU09_9BACT</name>